<organism evidence="3 4">
    <name type="scientific">Paramecium primaurelia</name>
    <dbReference type="NCBI Taxonomy" id="5886"/>
    <lineage>
        <taxon>Eukaryota</taxon>
        <taxon>Sar</taxon>
        <taxon>Alveolata</taxon>
        <taxon>Ciliophora</taxon>
        <taxon>Intramacronucleata</taxon>
        <taxon>Oligohymenophorea</taxon>
        <taxon>Peniculida</taxon>
        <taxon>Parameciidae</taxon>
        <taxon>Paramecium</taxon>
    </lineage>
</organism>
<protein>
    <recommendedName>
        <fullName evidence="5">EF-hand domain-containing protein</fullName>
    </recommendedName>
</protein>
<dbReference type="PANTHER" id="PTHR35381:SF1">
    <property type="entry name" value="EF-HAND DOMAIN-CONTAINING PROTEIN"/>
    <property type="match status" value="1"/>
</dbReference>
<keyword evidence="1" id="KW-0175">Coiled coil</keyword>
<feature type="coiled-coil region" evidence="1">
    <location>
        <begin position="65"/>
        <end position="99"/>
    </location>
</feature>
<feature type="compositionally biased region" description="Basic and acidic residues" evidence="2">
    <location>
        <begin position="473"/>
        <end position="495"/>
    </location>
</feature>
<keyword evidence="4" id="KW-1185">Reference proteome</keyword>
<name>A0A8S1QEW5_PARPR</name>
<dbReference type="EMBL" id="CAJJDM010000159">
    <property type="protein sequence ID" value="CAD8113110.1"/>
    <property type="molecule type" value="Genomic_DNA"/>
</dbReference>
<evidence type="ECO:0000313" key="3">
    <source>
        <dbReference type="EMBL" id="CAD8113110.1"/>
    </source>
</evidence>
<gene>
    <name evidence="3" type="ORF">PPRIM_AZ9-3.1.T1540039</name>
</gene>
<evidence type="ECO:0000256" key="2">
    <source>
        <dbReference type="SAM" id="MobiDB-lite"/>
    </source>
</evidence>
<comment type="caution">
    <text evidence="3">The sequence shown here is derived from an EMBL/GenBank/DDBJ whole genome shotgun (WGS) entry which is preliminary data.</text>
</comment>
<accession>A0A8S1QEW5</accession>
<evidence type="ECO:0000256" key="1">
    <source>
        <dbReference type="SAM" id="Coils"/>
    </source>
</evidence>
<sequence length="502" mass="58456">MSQNSVEDQCGQLLVMTVQIDDKNTARIDVFEDDEPELLAMNFCNQHKLNQRLVPILAENIKKNMIVAQKEKQNMTQYLQKLKERQITQENQQEQVTQQNLIKQISTQSPKTPQGKKDGNVFDRLYQSAQIKKMKMQRQDSERLQLSNQLVHNQESDINYGQLLYQRGMSKKDEFILKAEMALLEKQQQQMIECTHKPSINPISSKIVHRPSEPICLYLNQLAKVISEKKEQAQFHKVEEQQQQCSFHPQIDKQSQAIIEEKKKASQIQIPHYEQLYQVNTIRQFKLNQKDQEYFTETHTFHPKIDQLSEQLVSGQTFQERQQKYLTSIKDKQQSIDECFRPKTGRPPESRPDNLFDSLYNQAKTLADKKAQLLSSSMDQALFQSQVKASHQSDKIIQQAIQNKLSNIFDILDSDQDGEIDSLRIDITNLDPQVLQAITPLLQEMVQGKYSLTKSEFIQLTSQLMTLMSNKEKHDLLKKPQKKDQSLNVIKDRSPKSNIKKN</sequence>
<reference evidence="3" key="1">
    <citation type="submission" date="2021-01" db="EMBL/GenBank/DDBJ databases">
        <authorList>
            <consortium name="Genoscope - CEA"/>
            <person name="William W."/>
        </authorList>
    </citation>
    <scope>NUCLEOTIDE SEQUENCE</scope>
</reference>
<evidence type="ECO:0000313" key="4">
    <source>
        <dbReference type="Proteomes" id="UP000688137"/>
    </source>
</evidence>
<evidence type="ECO:0008006" key="5">
    <source>
        <dbReference type="Google" id="ProtNLM"/>
    </source>
</evidence>
<dbReference type="PANTHER" id="PTHR35381">
    <property type="entry name" value="EF-HAND DOMAIN-CONTAINING PROTEIN"/>
    <property type="match status" value="1"/>
</dbReference>
<feature type="region of interest" description="Disordered" evidence="2">
    <location>
        <begin position="473"/>
        <end position="502"/>
    </location>
</feature>
<dbReference type="Proteomes" id="UP000688137">
    <property type="component" value="Unassembled WGS sequence"/>
</dbReference>
<proteinExistence type="predicted"/>
<dbReference type="AlphaFoldDB" id="A0A8S1QEW5"/>
<dbReference type="OMA" id="ECTHKPS"/>